<dbReference type="PROSITE" id="PS51682">
    <property type="entry name" value="SAM_OMT_I"/>
    <property type="match status" value="1"/>
</dbReference>
<dbReference type="InterPro" id="IPR029063">
    <property type="entry name" value="SAM-dependent_MTases_sf"/>
</dbReference>
<feature type="binding site" evidence="4">
    <location>
        <begin position="114"/>
        <end position="115"/>
    </location>
    <ligand>
        <name>S-adenosyl-L-methionine</name>
        <dbReference type="ChEBI" id="CHEBI:59789"/>
    </ligand>
</feature>
<keyword evidence="4" id="KW-0479">Metal-binding</keyword>
<evidence type="ECO:0000256" key="1">
    <source>
        <dbReference type="ARBA" id="ARBA00022603"/>
    </source>
</evidence>
<evidence type="ECO:0000313" key="5">
    <source>
        <dbReference type="EMBL" id="SHE28289.1"/>
    </source>
</evidence>
<evidence type="ECO:0000313" key="6">
    <source>
        <dbReference type="Proteomes" id="UP000184251"/>
    </source>
</evidence>
<keyword evidence="4" id="KW-0460">Magnesium</keyword>
<dbReference type="InterPro" id="IPR043675">
    <property type="entry name" value="TrmR_methyltr"/>
</dbReference>
<comment type="subunit">
    <text evidence="4">Homodimer.</text>
</comment>
<dbReference type="OrthoDB" id="9799672at2"/>
<keyword evidence="4" id="KW-0819">tRNA processing</keyword>
<dbReference type="InterPro" id="IPR002935">
    <property type="entry name" value="SAM_O-MeTrfase"/>
</dbReference>
<accession>A0A1M4S7V8</accession>
<dbReference type="PANTHER" id="PTHR10509:SF14">
    <property type="entry name" value="CAFFEOYL-COA O-METHYLTRANSFERASE 3-RELATED"/>
    <property type="match status" value="1"/>
</dbReference>
<feature type="binding site" evidence="4">
    <location>
        <position position="159"/>
    </location>
    <ligand>
        <name>Mg(2+)</name>
        <dbReference type="ChEBI" id="CHEBI:18420"/>
    </ligand>
</feature>
<dbReference type="GO" id="GO:0008757">
    <property type="term" value="F:S-adenosylmethionine-dependent methyltransferase activity"/>
    <property type="evidence" value="ECO:0007669"/>
    <property type="project" value="TreeGrafter"/>
</dbReference>
<dbReference type="STRING" id="1120975.SAMN02746064_00142"/>
<protein>
    <recommendedName>
        <fullName evidence="4">tRNA 5-hydroxyuridine methyltransferase</fullName>
        <ecNumber evidence="4">2.1.1.-</ecNumber>
    </recommendedName>
    <alternativeName>
        <fullName evidence="4">ho5U methyltransferase</fullName>
    </alternativeName>
</protein>
<dbReference type="RefSeq" id="WP_073269143.1">
    <property type="nucleotide sequence ID" value="NZ_FQTU01000001.1"/>
</dbReference>
<dbReference type="Pfam" id="PF01596">
    <property type="entry name" value="Methyltransf_3"/>
    <property type="match status" value="1"/>
</dbReference>
<dbReference type="EMBL" id="FQTU01000001">
    <property type="protein sequence ID" value="SHE28289.1"/>
    <property type="molecule type" value="Genomic_DNA"/>
</dbReference>
<feature type="binding site" evidence="4">
    <location>
        <position position="158"/>
    </location>
    <ligand>
        <name>Mg(2+)</name>
        <dbReference type="ChEBI" id="CHEBI:18420"/>
    </ligand>
</feature>
<feature type="binding site" evidence="4">
    <location>
        <position position="86"/>
    </location>
    <ligand>
        <name>S-adenosyl-L-methionine</name>
        <dbReference type="ChEBI" id="CHEBI:59789"/>
    </ligand>
</feature>
<dbReference type="GO" id="GO:0000287">
    <property type="term" value="F:magnesium ion binding"/>
    <property type="evidence" value="ECO:0007669"/>
    <property type="project" value="UniProtKB-UniRule"/>
</dbReference>
<comment type="similarity">
    <text evidence="4">Belongs to the class I-like SAM-binding methyltransferase superfamily. Cation-dependent O-methyltransferase family.</text>
</comment>
<dbReference type="GO" id="GO:0030488">
    <property type="term" value="P:tRNA methylation"/>
    <property type="evidence" value="ECO:0007669"/>
    <property type="project" value="UniProtKB-UniRule"/>
</dbReference>
<dbReference type="Proteomes" id="UP000184251">
    <property type="component" value="Unassembled WGS sequence"/>
</dbReference>
<feature type="binding site" evidence="4">
    <location>
        <position position="39"/>
    </location>
    <ligand>
        <name>S-adenosyl-L-methionine</name>
        <dbReference type="ChEBI" id="CHEBI:59789"/>
    </ligand>
</feature>
<evidence type="ECO:0000256" key="3">
    <source>
        <dbReference type="ARBA" id="ARBA00022691"/>
    </source>
</evidence>
<comment type="function">
    <text evidence="4">Catalyzes the methylation of 5-hydroxyuridine (ho5U) to form 5-methoxyuridine (mo5U) at position 34 in tRNAs.</text>
</comment>
<dbReference type="CDD" id="cd02440">
    <property type="entry name" value="AdoMet_MTases"/>
    <property type="match status" value="1"/>
</dbReference>
<dbReference type="PANTHER" id="PTHR10509">
    <property type="entry name" value="O-METHYLTRANSFERASE-RELATED"/>
    <property type="match status" value="1"/>
</dbReference>
<evidence type="ECO:0000256" key="2">
    <source>
        <dbReference type="ARBA" id="ARBA00022679"/>
    </source>
</evidence>
<feature type="binding site" evidence="4">
    <location>
        <position position="132"/>
    </location>
    <ligand>
        <name>S-adenosyl-L-methionine</name>
        <dbReference type="ChEBI" id="CHEBI:59789"/>
    </ligand>
</feature>
<comment type="catalytic activity">
    <reaction evidence="4">
        <text>5-hydroxyuridine(34) in tRNA + S-adenosyl-L-methionine = 5-methoxyuridine(34) in tRNA + S-adenosyl-L-homocysteine + H(+)</text>
        <dbReference type="Rhea" id="RHEA:60524"/>
        <dbReference type="Rhea" id="RHEA-COMP:13381"/>
        <dbReference type="Rhea" id="RHEA-COMP:15591"/>
        <dbReference type="ChEBI" id="CHEBI:15378"/>
        <dbReference type="ChEBI" id="CHEBI:57856"/>
        <dbReference type="ChEBI" id="CHEBI:59789"/>
        <dbReference type="ChEBI" id="CHEBI:136877"/>
        <dbReference type="ChEBI" id="CHEBI:143860"/>
    </reaction>
</comment>
<keyword evidence="6" id="KW-1185">Reference proteome</keyword>
<dbReference type="InterPro" id="IPR050362">
    <property type="entry name" value="Cation-dep_OMT"/>
</dbReference>
<keyword evidence="3 4" id="KW-0949">S-adenosyl-L-methionine</keyword>
<keyword evidence="1 4" id="KW-0489">Methyltransferase</keyword>
<dbReference type="EC" id="2.1.1.-" evidence="4"/>
<dbReference type="AlphaFoldDB" id="A0A1M4S7V8"/>
<dbReference type="SUPFAM" id="SSF53335">
    <property type="entry name" value="S-adenosyl-L-methionine-dependent methyltransferases"/>
    <property type="match status" value="1"/>
</dbReference>
<feature type="binding site" evidence="4">
    <location>
        <position position="69"/>
    </location>
    <ligand>
        <name>S-adenosyl-L-methionine</name>
        <dbReference type="ChEBI" id="CHEBI:59789"/>
    </ligand>
</feature>
<name>A0A1M4S7V8_9FIRM</name>
<organism evidence="5 6">
    <name type="scientific">Alkalibacter saccharofermentans DSM 14828</name>
    <dbReference type="NCBI Taxonomy" id="1120975"/>
    <lineage>
        <taxon>Bacteria</taxon>
        <taxon>Bacillati</taxon>
        <taxon>Bacillota</taxon>
        <taxon>Clostridia</taxon>
        <taxon>Eubacteriales</taxon>
        <taxon>Eubacteriaceae</taxon>
        <taxon>Alkalibacter</taxon>
    </lineage>
</organism>
<keyword evidence="2 4" id="KW-0808">Transferase</keyword>
<reference evidence="5 6" key="1">
    <citation type="submission" date="2016-11" db="EMBL/GenBank/DDBJ databases">
        <authorList>
            <person name="Jaros S."/>
            <person name="Januszkiewicz K."/>
            <person name="Wedrychowicz H."/>
        </authorList>
    </citation>
    <scope>NUCLEOTIDE SEQUENCE [LARGE SCALE GENOMIC DNA]</scope>
    <source>
        <strain evidence="5 6">DSM 14828</strain>
    </source>
</reference>
<proteinExistence type="inferred from homology"/>
<feature type="binding site" evidence="4">
    <location>
        <position position="132"/>
    </location>
    <ligand>
        <name>Mg(2+)</name>
        <dbReference type="ChEBI" id="CHEBI:18420"/>
    </ligand>
</feature>
<evidence type="ECO:0000256" key="4">
    <source>
        <dbReference type="HAMAP-Rule" id="MF_02217"/>
    </source>
</evidence>
<dbReference type="GO" id="GO:0016300">
    <property type="term" value="F:tRNA (uridine) methyltransferase activity"/>
    <property type="evidence" value="ECO:0007669"/>
    <property type="project" value="UniProtKB-UniRule"/>
</dbReference>
<sequence>MSKINHEYIETYIRGLLNNEDKLLLELEGYAEKNNVPIIHPEVRQLIGILLQTGGYEKILEIGTAIGYSALSFVKKNENITVDTIELNEDMVKLAGENIEKAGYDDRIKIIYGDASKVVPELEKKYDVIFLDGAKGHYIHMLEDCLRLLNPGGMIISDNVLFRGMVASDELVKRRKITIVKRMRKYLEALSDHPRLDTSIIPIGDGLAISRLVR</sequence>
<dbReference type="HAMAP" id="MF_02217">
    <property type="entry name" value="TrmR_methyltr"/>
    <property type="match status" value="1"/>
</dbReference>
<gene>
    <name evidence="4" type="primary">trmR</name>
    <name evidence="5" type="ORF">SAMN02746064_00142</name>
</gene>
<dbReference type="Gene3D" id="3.40.50.150">
    <property type="entry name" value="Vaccinia Virus protein VP39"/>
    <property type="match status" value="1"/>
</dbReference>
<dbReference type="GO" id="GO:0008171">
    <property type="term" value="F:O-methyltransferase activity"/>
    <property type="evidence" value="ECO:0007669"/>
    <property type="project" value="InterPro"/>
</dbReference>